<dbReference type="GO" id="GO:0005829">
    <property type="term" value="C:cytosol"/>
    <property type="evidence" value="ECO:0007669"/>
    <property type="project" value="TreeGrafter"/>
</dbReference>
<dbReference type="Proteomes" id="UP000824049">
    <property type="component" value="Unassembled WGS sequence"/>
</dbReference>
<evidence type="ECO:0000256" key="12">
    <source>
        <dbReference type="PIRSR" id="PIRSR000463-1"/>
    </source>
</evidence>
<keyword evidence="8" id="KW-0808">Transferase</keyword>
<dbReference type="GO" id="GO:0003844">
    <property type="term" value="F:1,4-alpha-glucan branching enzyme activity"/>
    <property type="evidence" value="ECO:0007669"/>
    <property type="project" value="UniProtKB-UniRule"/>
</dbReference>
<dbReference type="Pfam" id="PF00128">
    <property type="entry name" value="Alpha-amylase"/>
    <property type="match status" value="1"/>
</dbReference>
<dbReference type="InterPro" id="IPR006047">
    <property type="entry name" value="GH13_cat_dom"/>
</dbReference>
<comment type="pathway">
    <text evidence="3">Glycan biosynthesis; glycogen biosynthesis.</text>
</comment>
<keyword evidence="10" id="KW-0119">Carbohydrate metabolism</keyword>
<evidence type="ECO:0000256" key="3">
    <source>
        <dbReference type="ARBA" id="ARBA00004964"/>
    </source>
</evidence>
<dbReference type="InterPro" id="IPR014756">
    <property type="entry name" value="Ig_E-set"/>
</dbReference>
<evidence type="ECO:0000256" key="11">
    <source>
        <dbReference type="NCBIfam" id="TIGR01515"/>
    </source>
</evidence>
<dbReference type="AlphaFoldDB" id="A0A9D2EN31"/>
<dbReference type="PIRSF" id="PIRSF000463">
    <property type="entry name" value="GlgB"/>
    <property type="match status" value="1"/>
</dbReference>
<dbReference type="CDD" id="cd02855">
    <property type="entry name" value="E_set_GBE_prok_N"/>
    <property type="match status" value="1"/>
</dbReference>
<comment type="similarity">
    <text evidence="4">Belongs to the glycosyl hydrolase 13 family. GlgB subfamily.</text>
</comment>
<comment type="caution">
    <text evidence="14">The sequence shown here is derived from an EMBL/GenBank/DDBJ whole genome shotgun (WGS) entry which is preliminary data.</text>
</comment>
<comment type="function">
    <text evidence="2">Catalyzes the formation of the alpha-1,6-glucosidic linkages in glycogen by scission of a 1,4-alpha-linked oligosaccharide from growing alpha-1,4-glucan chains and the subsequent attachment of the oligosaccharide to the alpha-1,6 position.</text>
</comment>
<dbReference type="Gene3D" id="2.60.40.1180">
    <property type="entry name" value="Golgi alpha-mannosidase II"/>
    <property type="match status" value="1"/>
</dbReference>
<dbReference type="NCBIfam" id="TIGR01515">
    <property type="entry name" value="branching_enzym"/>
    <property type="match status" value="1"/>
</dbReference>
<dbReference type="SUPFAM" id="SSF51445">
    <property type="entry name" value="(Trans)glycosidases"/>
    <property type="match status" value="1"/>
</dbReference>
<reference evidence="14" key="1">
    <citation type="journal article" date="2021" name="PeerJ">
        <title>Extensive microbial diversity within the chicken gut microbiome revealed by metagenomics and culture.</title>
        <authorList>
            <person name="Gilroy R."/>
            <person name="Ravi A."/>
            <person name="Getino M."/>
            <person name="Pursley I."/>
            <person name="Horton D.L."/>
            <person name="Alikhan N.F."/>
            <person name="Baker D."/>
            <person name="Gharbi K."/>
            <person name="Hall N."/>
            <person name="Watson M."/>
            <person name="Adriaenssens E.M."/>
            <person name="Foster-Nyarko E."/>
            <person name="Jarju S."/>
            <person name="Secka A."/>
            <person name="Antonio M."/>
            <person name="Oren A."/>
            <person name="Chaudhuri R.R."/>
            <person name="La Ragione R."/>
            <person name="Hildebrand F."/>
            <person name="Pallen M.J."/>
        </authorList>
    </citation>
    <scope>NUCLEOTIDE SEQUENCE</scope>
    <source>
        <strain evidence="14">CHK179-28034</strain>
    </source>
</reference>
<dbReference type="Pfam" id="PF02922">
    <property type="entry name" value="CBM_48"/>
    <property type="match status" value="1"/>
</dbReference>
<dbReference type="InterPro" id="IPR013783">
    <property type="entry name" value="Ig-like_fold"/>
</dbReference>
<keyword evidence="6" id="KW-0321">Glycogen metabolism</keyword>
<dbReference type="GO" id="GO:0004553">
    <property type="term" value="F:hydrolase activity, hydrolyzing O-glycosyl compounds"/>
    <property type="evidence" value="ECO:0007669"/>
    <property type="project" value="InterPro"/>
</dbReference>
<name>A0A9D2EN31_9FIRM</name>
<dbReference type="Gene3D" id="2.60.40.10">
    <property type="entry name" value="Immunoglobulins"/>
    <property type="match status" value="1"/>
</dbReference>
<keyword evidence="9" id="KW-0320">Glycogen biosynthesis</keyword>
<dbReference type="InterPro" id="IPR013780">
    <property type="entry name" value="Glyco_hydro_b"/>
</dbReference>
<reference evidence="14" key="2">
    <citation type="submission" date="2021-04" db="EMBL/GenBank/DDBJ databases">
        <authorList>
            <person name="Gilroy R."/>
        </authorList>
    </citation>
    <scope>NUCLEOTIDE SEQUENCE</scope>
    <source>
        <strain evidence="14">CHK179-28034</strain>
    </source>
</reference>
<accession>A0A9D2EN31</accession>
<feature type="active site" description="Nucleophile" evidence="12">
    <location>
        <position position="296"/>
    </location>
</feature>
<dbReference type="InterPro" id="IPR044143">
    <property type="entry name" value="GlgB_N_E_set_prok"/>
</dbReference>
<evidence type="ECO:0000259" key="13">
    <source>
        <dbReference type="SMART" id="SM00642"/>
    </source>
</evidence>
<feature type="domain" description="Glycosyl hydrolase family 13 catalytic" evidence="13">
    <location>
        <begin position="138"/>
        <end position="480"/>
    </location>
</feature>
<dbReference type="InterPro" id="IPR017853">
    <property type="entry name" value="GH"/>
</dbReference>
<comment type="catalytic activity">
    <reaction evidence="1">
        <text>Transfers a segment of a (1-&gt;4)-alpha-D-glucan chain to a primary hydroxy group in a similar glucan chain.</text>
        <dbReference type="EC" id="2.4.1.18"/>
    </reaction>
</comment>
<evidence type="ECO:0000256" key="7">
    <source>
        <dbReference type="ARBA" id="ARBA00022676"/>
    </source>
</evidence>
<dbReference type="EC" id="2.4.1.18" evidence="5 11"/>
<evidence type="ECO:0000256" key="4">
    <source>
        <dbReference type="ARBA" id="ARBA00009000"/>
    </source>
</evidence>
<evidence type="ECO:0000313" key="14">
    <source>
        <dbReference type="EMBL" id="HIZ40503.1"/>
    </source>
</evidence>
<evidence type="ECO:0000256" key="2">
    <source>
        <dbReference type="ARBA" id="ARBA00002953"/>
    </source>
</evidence>
<proteinExistence type="inferred from homology"/>
<dbReference type="InterPro" id="IPR006407">
    <property type="entry name" value="GlgB"/>
</dbReference>
<evidence type="ECO:0000256" key="10">
    <source>
        <dbReference type="ARBA" id="ARBA00023277"/>
    </source>
</evidence>
<protein>
    <recommendedName>
        <fullName evidence="5 11">1,4-alpha-glucan branching enzyme</fullName>
        <ecNumber evidence="5 11">2.4.1.18</ecNumber>
    </recommendedName>
</protein>
<evidence type="ECO:0000256" key="5">
    <source>
        <dbReference type="ARBA" id="ARBA00012541"/>
    </source>
</evidence>
<dbReference type="InterPro" id="IPR004193">
    <property type="entry name" value="Glyco_hydro_13_N"/>
</dbReference>
<dbReference type="Pfam" id="PF02806">
    <property type="entry name" value="Alpha-amylase_C"/>
    <property type="match status" value="1"/>
</dbReference>
<evidence type="ECO:0000256" key="8">
    <source>
        <dbReference type="ARBA" id="ARBA00022679"/>
    </source>
</evidence>
<evidence type="ECO:0000313" key="15">
    <source>
        <dbReference type="Proteomes" id="UP000824049"/>
    </source>
</evidence>
<gene>
    <name evidence="14" type="primary">glgB</name>
    <name evidence="14" type="ORF">H9968_11415</name>
</gene>
<dbReference type="InterPro" id="IPR006048">
    <property type="entry name" value="A-amylase/branching_C"/>
</dbReference>
<dbReference type="GO" id="GO:0005978">
    <property type="term" value="P:glycogen biosynthetic process"/>
    <property type="evidence" value="ECO:0007669"/>
    <property type="project" value="UniProtKB-UniRule"/>
</dbReference>
<evidence type="ECO:0000256" key="6">
    <source>
        <dbReference type="ARBA" id="ARBA00022600"/>
    </source>
</evidence>
<dbReference type="GO" id="GO:0043169">
    <property type="term" value="F:cation binding"/>
    <property type="evidence" value="ECO:0007669"/>
    <property type="project" value="InterPro"/>
</dbReference>
<sequence length="638" mass="75125">MILHEFYTGRAFDAYEYFGAHPTDTGVLFRVYAPGAERIELIGEFNEWDGSGDEMHQEGQSGIFEAVNEKARPGMMYKFRIYQKDGRVVDRFDPYGFGSELRPNTAAIIRDIDTYTFHDREWMRKRTKNYNQPLNIYEVHAGSWRRKGEGEEDWYSYQELAKLLVDYVKEMGYTHVEFLPLSEHPFDGSWGYQVSGFFCPTSRYGTAEDLMEMVDIFHQAGIGVIMDFVPVHFVVNDYALSYFDGTPLYEHPADDTGRSEWGTCNFNYFRGEVRSLLQSAADFWLTRFHFDGLRMDAISNAIFWSGNAAKGVNEGAIEFIRCMNQGLQRRHPTAMLIAEDSTNYPKVTAPVEYDGLGFDYKWDMGWMNDTLEYFKIHPHDRKYRYHTFTFSMMYFYNEHYLLPLSHDEVVHGKATILQKMWGDYDFKFQQAKTLYTYMFTRPGKKLNFMGNEIGQFREWDEKRECDWSLLEYPKHSDFQRFMKDLQHLYLTEPAFHDGEYNSACFRWLEADAAEERVYVYERMSAGQNFIVVLNMSDEQYNNFEFGYDRNAVLHEVLSGERKEYGGYFDGSKEDIPAQIKGYKWWKRKFSIVVPALAAIVYRVEFLPEPKEEPRRLTHLRNTDLTKGLQAQNENRCKA</sequence>
<dbReference type="SUPFAM" id="SSF81296">
    <property type="entry name" value="E set domains"/>
    <property type="match status" value="1"/>
</dbReference>
<evidence type="ECO:0000256" key="1">
    <source>
        <dbReference type="ARBA" id="ARBA00000826"/>
    </source>
</evidence>
<dbReference type="PANTHER" id="PTHR43651:SF3">
    <property type="entry name" value="1,4-ALPHA-GLUCAN-BRANCHING ENZYME"/>
    <property type="match status" value="1"/>
</dbReference>
<organism evidence="14 15">
    <name type="scientific">Candidatus Anaerobutyricum stercoris</name>
    <dbReference type="NCBI Taxonomy" id="2838457"/>
    <lineage>
        <taxon>Bacteria</taxon>
        <taxon>Bacillati</taxon>
        <taxon>Bacillota</taxon>
        <taxon>Clostridia</taxon>
        <taxon>Lachnospirales</taxon>
        <taxon>Lachnospiraceae</taxon>
        <taxon>Anaerobutyricum</taxon>
    </lineage>
</organism>
<dbReference type="SUPFAM" id="SSF51011">
    <property type="entry name" value="Glycosyl hydrolase domain"/>
    <property type="match status" value="1"/>
</dbReference>
<dbReference type="EMBL" id="DXBR01000105">
    <property type="protein sequence ID" value="HIZ40503.1"/>
    <property type="molecule type" value="Genomic_DNA"/>
</dbReference>
<dbReference type="SMART" id="SM00642">
    <property type="entry name" value="Aamy"/>
    <property type="match status" value="1"/>
</dbReference>
<dbReference type="InterPro" id="IPR037439">
    <property type="entry name" value="Branching_enzy"/>
</dbReference>
<dbReference type="CDD" id="cd11322">
    <property type="entry name" value="AmyAc_Glg_BE"/>
    <property type="match status" value="1"/>
</dbReference>
<dbReference type="PANTHER" id="PTHR43651">
    <property type="entry name" value="1,4-ALPHA-GLUCAN-BRANCHING ENZYME"/>
    <property type="match status" value="1"/>
</dbReference>
<dbReference type="Gene3D" id="3.20.20.80">
    <property type="entry name" value="Glycosidases"/>
    <property type="match status" value="1"/>
</dbReference>
<keyword evidence="7" id="KW-0328">Glycosyltransferase</keyword>
<evidence type="ECO:0000256" key="9">
    <source>
        <dbReference type="ARBA" id="ARBA00023056"/>
    </source>
</evidence>
<feature type="active site" description="Proton donor" evidence="12">
    <location>
        <position position="339"/>
    </location>
</feature>
<dbReference type="NCBIfam" id="NF008967">
    <property type="entry name" value="PRK12313.1"/>
    <property type="match status" value="1"/>
</dbReference>